<keyword evidence="1" id="KW-0812">Transmembrane</keyword>
<dbReference type="EMBL" id="JAGTIS010000036">
    <property type="protein sequence ID" value="MBT8769577.1"/>
    <property type="molecule type" value="Genomic_DNA"/>
</dbReference>
<dbReference type="Proteomes" id="UP001519667">
    <property type="component" value="Unassembled WGS sequence"/>
</dbReference>
<name>A0ABS5XTD9_9GAMM</name>
<proteinExistence type="predicted"/>
<organism evidence="2 3">
    <name type="scientific">Metapseudomonas boanensis</name>
    <dbReference type="NCBI Taxonomy" id="2822138"/>
    <lineage>
        <taxon>Bacteria</taxon>
        <taxon>Pseudomonadati</taxon>
        <taxon>Pseudomonadota</taxon>
        <taxon>Gammaproteobacteria</taxon>
        <taxon>Pseudomonadales</taxon>
        <taxon>Pseudomonadaceae</taxon>
        <taxon>Metapseudomonas</taxon>
    </lineage>
</organism>
<reference evidence="2 3" key="1">
    <citation type="submission" date="2021-04" db="EMBL/GenBank/DDBJ databases">
        <title>Pseudomonas boanensis sp. nov., a bacterium isolated from river water used for household purposes in Boane District, Mozambique.</title>
        <authorList>
            <person name="Nicklasson M."/>
            <person name="Martin-Rodriguez A.J."/>
            <person name="Thorell K."/>
            <person name="Neves L."/>
            <person name="Mussagy A."/>
            <person name="Rydberg H.A."/>
            <person name="Hernroth B."/>
            <person name="Svensson-Stadler L."/>
            <person name="Sjoling A."/>
        </authorList>
    </citation>
    <scope>NUCLEOTIDE SEQUENCE [LARGE SCALE GENOMIC DNA]</scope>
    <source>
        <strain evidence="2 3">DB1</strain>
    </source>
</reference>
<protein>
    <recommendedName>
        <fullName evidence="4">Type VI secretion protein</fullName>
    </recommendedName>
</protein>
<keyword evidence="1" id="KW-0472">Membrane</keyword>
<keyword evidence="1" id="KW-1133">Transmembrane helix</keyword>
<gene>
    <name evidence="2" type="ORF">J7302_26055</name>
</gene>
<feature type="transmembrane region" description="Helical" evidence="1">
    <location>
        <begin position="20"/>
        <end position="41"/>
    </location>
</feature>
<feature type="transmembrane region" description="Helical" evidence="1">
    <location>
        <begin position="53"/>
        <end position="75"/>
    </location>
</feature>
<sequence length="413" mass="44708">MPVRLDKVPPSAAAPAPPRAWLWLLLLPSLLGLGLGVTLWLGDDSMTQQPAKFWRMALGVPFLVWCVLGFLRALMYLGTLSVADGWDEARDLDLIRKMRRGRRSLQVLGVSLKTALRSAEDLAGIAQLDALCRDAQALTVQASWQGSAVRHSHLPRTADESPEQLLLRVLPPVLAELASVLAQLPGDRPLALLLEADSALSPHELQRVWRHVWRESGIRQPLTPVNGSGPEAVDQWLDQRISDQALLLVVAFQIAPVQPEGTAEAAVGLLLGNRLTQATLEPRAYLYRPERERKPTAKDLDRAACQALEWAKAEASSIQDVWLTGVDATRQGALGRLREALSIPAKPGQGLHDLDATLGYPGRAAPWVAIAAAAEAIQGKKGKGQPQLIFSGESTAEAGLWSTVVMPVQPASE</sequence>
<evidence type="ECO:0000256" key="1">
    <source>
        <dbReference type="SAM" id="Phobius"/>
    </source>
</evidence>
<keyword evidence="3" id="KW-1185">Reference proteome</keyword>
<comment type="caution">
    <text evidence="2">The sequence shown here is derived from an EMBL/GenBank/DDBJ whole genome shotgun (WGS) entry which is preliminary data.</text>
</comment>
<dbReference type="RefSeq" id="WP_215381714.1">
    <property type="nucleotide sequence ID" value="NZ_JAGTIS010000036.1"/>
</dbReference>
<evidence type="ECO:0000313" key="3">
    <source>
        <dbReference type="Proteomes" id="UP001519667"/>
    </source>
</evidence>
<evidence type="ECO:0000313" key="2">
    <source>
        <dbReference type="EMBL" id="MBT8769577.1"/>
    </source>
</evidence>
<evidence type="ECO:0008006" key="4">
    <source>
        <dbReference type="Google" id="ProtNLM"/>
    </source>
</evidence>
<accession>A0ABS5XTD9</accession>